<feature type="compositionally biased region" description="Polar residues" evidence="7">
    <location>
        <begin position="3575"/>
        <end position="3587"/>
    </location>
</feature>
<feature type="region of interest" description="Disordered" evidence="7">
    <location>
        <begin position="3296"/>
        <end position="3372"/>
    </location>
</feature>
<sequence>MVRSAAAVVAGNCLVAATLIDSWLPWRTTSSGNQTGLPSTGEPPSPPIMGDPPQGATSTSTTSVWWGEWNFRVLLGWTNLMVFSTPEQKGSLGTDGGWALYLLDKVGVISFGRYWPVAGWTALATLVIGLLTALVWSLKACEKWFCCGCGCRRRGPREGVHAVDPALRHLPVTAAPVAYAPVTLVGPGSATAVDTEYYQRQVRGRGAGRRPHDLVLRFPQGAVRMQPDWTHRTRIDRHGLWIKPGRLLGVTARALREHLERADQIHLCRAEDCAQPGAYHCKEFAAIDADSVIDLGAYGRLDGWRALVLFWRGRYPRTWLQEFLYSAPTELEERGPPQEVDNSALHDSFRDARAQGASIGEAVALVASAYNIGPEIVQMSVLGALEGTRDEGKEEAGIGKDPLAWSERRPSLTGLQAPPPPLPPGLAQESSLVQARVTPPDHHLLASSDGLPEAVVRLFPTPGSEATSGLVSAAAGTLSLHQPSLGLGQGLVRKAGASFGEQLGPSDPTLATDRIIHAIDGLRKAQDEDKTGTKGQVSSIKEGEKLDVFLARGCGQLSIELCKGVYGKELFHSIKRAGLHAKHELSLIKWPILITNRVALSIAGMWWGGTENFTLLAADCATARVEQIENWSPPTEHKIEARGKAPTTFLTWLRYAENAIKVFGSAYGLEHVRERNKFLQALREAHEEDENAFPFTYCVQLFEEMTAVWCEEIRESRRRLCAKLGTENPRLEDFKLIALSPGATGQANFQFPRVWDLTDPAGYYQRVILPRQNKAMARLLNKQLHDHVTKEKRPDHRKTAGPLGVTNPSSSDAPSPEVEDTDKIGRAPRLALRSDPNKAGDALKAYPAGKRLSPAEVKRSIQHAPQCPKTKKPICWDAACHIGCHRSNCPNAHEPLPKLSKLDYTVAMQVLRRGGLRSGPKVNPQEVDGRVAQLRAQAKEEQASKIEPGATAQGKAKAHPKAKAKDKAGWAVPEDYQGPVTQLEHELGNLAEGPDYSWHQQFRQDTGVTTVQAGTAEAQKRKEVYDKLLASKKLAPLAGCSDHLHSHVASHFVNAEMQGKAVQLSDILTQAIDYGHPQLAEEAQEVLSSIGAKAGLNLPEPEARFDPFTWTEGVGRGQMTFNHPMWEGVPPLDIFDAQDKLTLPDDLRVALQLEQADEMRQCLCLHVALAFEGDFNTAWEQARDLRRELWEESSAAFQHLGDASPYISTAEAFVRHNAHDCIYPDHEKDFRVLQLFARRFMQGRLLGVIRLSHQGTVEIDTVRGAGAIEAYGTVVIHRGHMRTARCSATQVKQLLEIATQGARVTRELEVDGWGSFLETQDAIGDIIPSKPHPCYRCRRPQTPCKAGVEEDDAGDPARPSVDISLCGDTARSSPRRFSLFVPTPEMDSEVVKTWGADEAVTVRPLPDAHSGQHAWCTWAISQPGPTLASDCWVLWLKNVMFEGASGPALLECLKAALSGFSGTLLLVIPALTAVTTRHLRGLHLRLIPRTDRDTSPIWWCVSESLWAGLVPFASRAVTSPEGQVLLEWCRWVLLGDSALPEAGFSPRSTCRRLPGFWPSAPHPPSPGGGGSVPKFEAVEEERVGEALFEKASEYLDLCGSAFSVDKAQQAGRLGAELISSAGTVEKAVYVLNTVRVQKLGDHLAGAKKRILKGISPLHQEYLQVCAQDGVPSRREKPLTREEAKNHGSVYGYEEELLQKAWKDAAYGAALFVDPEVGEVSQLLDQAKVAESPLGRVPKQNPDRTISSEGRPINDMRRQNDAGSKFNHPPAPQPRHHAVARQSLWWRARHPGVPQKCAKRDVPRAFKWHFLRAKDVPEFAVKLAGLLILSLAMPFGWVGSPGEFVAWSAAARAHHGSFRPADPRFNDVVPFESKWLMDDGVVVEPMVGNRVFDSLAVLDETMQLVWGPEGVNVEKMAEEGEPSTTQLLWGLHMNFDTQEVRLPEPKRIKAKYLLGETALQRGCREVPLRLLQELIGCAQYWTVACPALTPHLPTLYHLLKGNLQGNKGSGGKSANNTLVHVEACNHAEEDRRWEDFWDALDFTRLQLEAPLQCSFVSVFEKLLPIRERLALPGVTARARITGGDATLDRIGAVDWKDKVFHADKVDYYREGLRSLAREGDETDIISVMELLAFVVLACHRRTEWTGELVLYVTDNMNVRTWLHKRRPRNRASSLLIRLVQRLESENHFTVHPVYIRTYRNQLADWLSREDLQLVREQLAAEGWTEVATGLQWEEFLRDAERSALVYPTGDDPQGNVARQLTHPTERTPRPLKQVCLRVPWQPLHVEEHPELTSCGVALRLFGIWESGDHPFAWYTFSQDPSGRERKRFEGILEAQGHRLRKLVIDCPRQFDSVSLTQFAEKFFPHVETSQYISSHLGAITARRRTVCFCWKGALSPPPKDLGQFRANPPPSMQMIPLDSGTASEGLNVSGTLTQEPGIVTTGDPWLPHPFGHVKGPGVPPKCLVHKVTGPACAFVGPTKDIKGPGATLIPSGTGAARRLSLGEIARAQGLTATQWTELVEALGQEEALRKVVQEPGWQVAAAILGLWQDEPLKAGNCLDPEEEAARQQLEVWLQAWKANPERPREMLDLLHTQAYEGPIQEPTFWPEAGDTRVGGRTAKDPEDRKLVTPVLLGEERDRFFMSVGLPGENLLHQLDQTGQEAVLSKLADSTRRSYGAGWKQWATFMSGTGVPPFLQGETRTEKQADEEWLIRFVVFLHQRMGRTAQGIKQRLSGIRYAHIAAGYPDPLAGRVRLWAALAGMHRWDGAPVRKVPVTPRMLAWLRAYLQGSNRPAEEKAAVWASICLGWFYMLRASEYLPGIDALNAPARVLRGATAMLAVTSDVETVKRFGGWKSDAVHAYLYTDIAAAPNRAKATESAPSSYHAAVSVPPVQESADEPLNTPQLFLPEQVFHSPSWRSALPPAVMADNAPRPAGMGHAQLREWIEQWGSAWAFLGLQPGSSMTDVMKAFKKKALVLHPDKVPESEKADATLRMSALGNAKEILLSPGLRILHDNLLGLGGTAPPHAPGAPPPSSSAAPPQPEPEPSSRPGPSSSSSSKAPPPGPSSSSSWQNRPGQSSSSSSKAPPPDPFSGYDYTWFEKGKGKGPWRQKGRNVWEDPYGTVWEEMSGSTDFYDEDGFESDDSWELDSDSSGPQIDRYPRVRKGRVLRFCRQCGHHQYWGEGWCFGCGWVRSHRRWRTERFPGFGKGSKGKGKGASGTHRGKGSKSSGRWRDRPGAETSGTRASTDPPPEPKKAPPPPPPSGDGGPQARPPPPREGFFDTWWCYNCKAKVSTHALKCPTCNRQRGDNRSWRNAGANRPEYKAPPKARPSTPPPSAAPDASQAPPPRPTKAPPAGAHRPSAAGPPPFKAAPKPPPPAAFSNTLHWVCGTCGEINGLHRYGCNTCSTSQHAEGNIHEHATHWICPHCQDEVSVKRTVCDCGKWRPRSAPLINHGQAAEDHFVTKGATAARVVLNRKEVVNQGAGLGLEEPPTEGSHPAPTLDQVDTTGIPEEVVEVEDEEMGVTPQGTDDTVVPTHADVAAMDVDEPEVVSAYIPPTTKTSGIPAKAYPGQTVWCPPQSSHSVMSTNSRPISYSPGGFTAEPAPEPEHEGSLGTGATASGHLGPDPVPKKARGPVGDTRPLAIVLPNGEALWFTTRDIDADTPRLVIPWSLFQYIAMSKRPLSGFQSWGKVGVLYIRRVAQDILHGAQQRVAIMDRIREANRSNPLLLDLNSAYPEPHDGTPPISACTGAHRPSFNFRDFLQRPHLGGHFGPGEGPPRTGRGALPCVYNQPSHEMPLAASIGEADHASNCMGLWAQRLLGQENPSPPAKGVPPKATSDAAPPSTPPPSTAHTAEPAPEEVEDDDESDVELTVEEREEVARIEEECSALERRMRDLSVTQQRSLLENLANASSAVIGGLLADTVRRTAQMRSKGTKGGGRTKVKANQASANKDPKYLEDLSKGLSHAEAFVRHRSRLRAIQHQMEYGDVSLQPRATQVQTDRPLPPMLSLGKAHRLSLLGRLHRLEQQGVTWTQEDVDRCLTMERFLDYLESRVSHRPGGPSDAPGTASKSAGAPPPWDSTETGVGRTALVNPPWDAVLYRAEHYFAFDYNRCDKVTGDPPGIAAMQL</sequence>
<keyword evidence="8" id="KW-0472">Membrane</keyword>
<organism evidence="12 14">
    <name type="scientific">Symbiodinium microadriaticum</name>
    <name type="common">Dinoflagellate</name>
    <name type="synonym">Zooxanthella microadriatica</name>
    <dbReference type="NCBI Taxonomy" id="2951"/>
    <lineage>
        <taxon>Eukaryota</taxon>
        <taxon>Sar</taxon>
        <taxon>Alveolata</taxon>
        <taxon>Dinophyceae</taxon>
        <taxon>Suessiales</taxon>
        <taxon>Symbiodiniaceae</taxon>
        <taxon>Symbiodinium</taxon>
    </lineage>
</organism>
<evidence type="ECO:0008006" key="15">
    <source>
        <dbReference type="Google" id="ProtNLM"/>
    </source>
</evidence>
<feature type="compositionally biased region" description="Low complexity" evidence="7">
    <location>
        <begin position="3349"/>
        <end position="3358"/>
    </location>
</feature>
<feature type="region of interest" description="Disordered" evidence="7">
    <location>
        <begin position="31"/>
        <end position="61"/>
    </location>
</feature>
<feature type="region of interest" description="Disordered" evidence="7">
    <location>
        <begin position="3759"/>
        <end position="3783"/>
    </location>
</feature>
<feature type="compositionally biased region" description="Acidic residues" evidence="7">
    <location>
        <begin position="3852"/>
        <end position="3864"/>
    </location>
</feature>
<proteinExistence type="predicted"/>
<dbReference type="InterPro" id="IPR010998">
    <property type="entry name" value="Integrase_recombinase_N"/>
</dbReference>
<dbReference type="PROSITE" id="PS01358">
    <property type="entry name" value="ZF_RANBP2_1"/>
    <property type="match status" value="1"/>
</dbReference>
<evidence type="ECO:0000256" key="5">
    <source>
        <dbReference type="PROSITE-ProRule" id="PRU00723"/>
    </source>
</evidence>
<evidence type="ECO:0000256" key="1">
    <source>
        <dbReference type="ARBA" id="ARBA00022723"/>
    </source>
</evidence>
<evidence type="ECO:0000313" key="13">
    <source>
        <dbReference type="EMBL" id="OLQ11814.1"/>
    </source>
</evidence>
<evidence type="ECO:0000256" key="2">
    <source>
        <dbReference type="ARBA" id="ARBA00022771"/>
    </source>
</evidence>
<reference evidence="12 14" key="1">
    <citation type="submission" date="2016-02" db="EMBL/GenBank/DDBJ databases">
        <title>Genome analysis of coral dinoflagellate symbionts highlights evolutionary adaptations to a symbiotic lifestyle.</title>
        <authorList>
            <person name="Aranda M."/>
            <person name="Li Y."/>
            <person name="Liew Y.J."/>
            <person name="Baumgarten S."/>
            <person name="Simakov O."/>
            <person name="Wilson M."/>
            <person name="Piel J."/>
            <person name="Ashoor H."/>
            <person name="Bougouffa S."/>
            <person name="Bajic V.B."/>
            <person name="Ryu T."/>
            <person name="Ravasi T."/>
            <person name="Bayer T."/>
            <person name="Micklem G."/>
            <person name="Kim H."/>
            <person name="Bhak J."/>
            <person name="Lajeunesse T.C."/>
            <person name="Voolstra C.R."/>
        </authorList>
    </citation>
    <scope>NUCLEOTIDE SEQUENCE [LARGE SCALE GENOMIC DNA]</scope>
    <source>
        <strain evidence="12 14">CCMP2467</strain>
    </source>
</reference>
<feature type="region of interest" description="Disordered" evidence="7">
    <location>
        <begin position="3575"/>
        <end position="3635"/>
    </location>
</feature>
<feature type="compositionally biased region" description="Low complexity" evidence="7">
    <location>
        <begin position="3828"/>
        <end position="3837"/>
    </location>
</feature>
<keyword evidence="9" id="KW-0732">Signal</keyword>
<feature type="compositionally biased region" description="Pro residues" evidence="7">
    <location>
        <begin position="3022"/>
        <end position="3046"/>
    </location>
</feature>
<gene>
    <name evidence="13" type="ORF">AK812_SmicGene4270</name>
    <name evidence="12" type="ORF">AK812_SmicGene8447</name>
</gene>
<dbReference type="PANTHER" id="PTHR24216">
    <property type="entry name" value="PAXILLIN-RELATED"/>
    <property type="match status" value="1"/>
</dbReference>
<feature type="region of interest" description="Disordered" evidence="7">
    <location>
        <begin position="3198"/>
        <end position="3271"/>
    </location>
</feature>
<keyword evidence="6" id="KW-0175">Coiled coil</keyword>
<dbReference type="EMBL" id="LSRX01000053">
    <property type="protein sequence ID" value="OLQ11814.1"/>
    <property type="molecule type" value="Genomic_DNA"/>
</dbReference>
<keyword evidence="8" id="KW-0812">Transmembrane</keyword>
<evidence type="ECO:0000256" key="8">
    <source>
        <dbReference type="SAM" id="Phobius"/>
    </source>
</evidence>
<evidence type="ECO:0000313" key="14">
    <source>
        <dbReference type="Proteomes" id="UP000186817"/>
    </source>
</evidence>
<evidence type="ECO:0000259" key="11">
    <source>
        <dbReference type="PROSITE" id="PS50103"/>
    </source>
</evidence>
<feature type="chain" id="PRO_5011899508" description="C3H1-type domain-containing protein" evidence="9">
    <location>
        <begin position="18"/>
        <end position="4123"/>
    </location>
</feature>
<feature type="region of interest" description="Disordered" evidence="7">
    <location>
        <begin position="1733"/>
        <end position="1773"/>
    </location>
</feature>
<feature type="region of interest" description="Disordered" evidence="7">
    <location>
        <begin position="3817"/>
        <end position="3864"/>
    </location>
</feature>
<feature type="zinc finger region" description="C3H1-type" evidence="5">
    <location>
        <begin position="869"/>
        <end position="896"/>
    </location>
</feature>
<dbReference type="OMA" id="WEAHRAN"/>
<accession>A0A1Q9EL36</accession>
<protein>
    <recommendedName>
        <fullName evidence="15">C3H1-type domain-containing protein</fullName>
    </recommendedName>
</protein>
<feature type="transmembrane region" description="Helical" evidence="8">
    <location>
        <begin position="117"/>
        <end position="138"/>
    </location>
</feature>
<feature type="compositionally biased region" description="Low complexity" evidence="7">
    <location>
        <begin position="3047"/>
        <end position="3056"/>
    </location>
</feature>
<feature type="region of interest" description="Disordered" evidence="7">
    <location>
        <begin position="3480"/>
        <end position="3500"/>
    </location>
</feature>
<dbReference type="InterPro" id="IPR001623">
    <property type="entry name" value="DnaJ_domain"/>
</dbReference>
<feature type="region of interest" description="Disordered" evidence="7">
    <location>
        <begin position="3017"/>
        <end position="3093"/>
    </location>
</feature>
<feature type="region of interest" description="Disordered" evidence="7">
    <location>
        <begin position="785"/>
        <end position="851"/>
    </location>
</feature>
<feature type="coiled-coil region" evidence="6">
    <location>
        <begin position="3867"/>
        <end position="3894"/>
    </location>
</feature>
<feature type="compositionally biased region" description="Basic and acidic residues" evidence="7">
    <location>
        <begin position="785"/>
        <end position="798"/>
    </location>
</feature>
<dbReference type="SMART" id="SM00271">
    <property type="entry name" value="DnaJ"/>
    <property type="match status" value="1"/>
</dbReference>
<comment type="caution">
    <text evidence="12">The sequence shown here is derived from an EMBL/GenBank/DDBJ whole genome shotgun (WGS) entry which is preliminary data.</text>
</comment>
<dbReference type="PROSITE" id="PS50076">
    <property type="entry name" value="DNAJ_2"/>
    <property type="match status" value="1"/>
</dbReference>
<name>A0A1Q9EL36_SYMMI</name>
<dbReference type="InterPro" id="IPR036869">
    <property type="entry name" value="J_dom_sf"/>
</dbReference>
<evidence type="ECO:0000256" key="4">
    <source>
        <dbReference type="ARBA" id="ARBA00023125"/>
    </source>
</evidence>
<dbReference type="SUPFAM" id="SSF47823">
    <property type="entry name" value="lambda integrase-like, N-terminal domain"/>
    <property type="match status" value="1"/>
</dbReference>
<dbReference type="GO" id="GO:0008270">
    <property type="term" value="F:zinc ion binding"/>
    <property type="evidence" value="ECO:0007669"/>
    <property type="project" value="UniProtKB-KW"/>
</dbReference>
<dbReference type="InterPro" id="IPR001876">
    <property type="entry name" value="Znf_RanBP2"/>
</dbReference>
<dbReference type="Gene3D" id="1.10.287.110">
    <property type="entry name" value="DnaJ domain"/>
    <property type="match status" value="1"/>
</dbReference>
<dbReference type="Proteomes" id="UP000186817">
    <property type="component" value="Unassembled WGS sequence"/>
</dbReference>
<keyword evidence="14" id="KW-1185">Reference proteome</keyword>
<feature type="region of interest" description="Disordered" evidence="7">
    <location>
        <begin position="4049"/>
        <end position="4081"/>
    </location>
</feature>
<dbReference type="GO" id="GO:0003677">
    <property type="term" value="F:DNA binding"/>
    <property type="evidence" value="ECO:0007669"/>
    <property type="project" value="UniProtKB-KW"/>
</dbReference>
<feature type="compositionally biased region" description="Pro residues" evidence="7">
    <location>
        <begin position="3323"/>
        <end position="3333"/>
    </location>
</feature>
<feature type="compositionally biased region" description="Low complexity" evidence="7">
    <location>
        <begin position="3063"/>
        <end position="3081"/>
    </location>
</feature>
<feature type="compositionally biased region" description="Pro residues" evidence="7">
    <location>
        <begin position="3359"/>
        <end position="3372"/>
    </location>
</feature>
<dbReference type="CDD" id="cd06257">
    <property type="entry name" value="DnaJ"/>
    <property type="match status" value="1"/>
</dbReference>
<evidence type="ECO:0000256" key="9">
    <source>
        <dbReference type="SAM" id="SignalP"/>
    </source>
</evidence>
<dbReference type="Pfam" id="PF00226">
    <property type="entry name" value="DnaJ"/>
    <property type="match status" value="1"/>
</dbReference>
<keyword evidence="4" id="KW-0238">DNA-binding</keyword>
<feature type="compositionally biased region" description="Acidic residues" evidence="7">
    <location>
        <begin position="3130"/>
        <end position="3146"/>
    </location>
</feature>
<dbReference type="InterPro" id="IPR000571">
    <property type="entry name" value="Znf_CCCH"/>
</dbReference>
<evidence type="ECO:0000313" key="12">
    <source>
        <dbReference type="EMBL" id="OLQ08125.1"/>
    </source>
</evidence>
<feature type="region of interest" description="Disordered" evidence="7">
    <location>
        <begin position="3128"/>
        <end position="3155"/>
    </location>
</feature>
<evidence type="ECO:0000256" key="3">
    <source>
        <dbReference type="ARBA" id="ARBA00022833"/>
    </source>
</evidence>
<feature type="signal peptide" evidence="9">
    <location>
        <begin position="1"/>
        <end position="17"/>
    </location>
</feature>
<feature type="domain" description="J" evidence="10">
    <location>
        <begin position="2947"/>
        <end position="3014"/>
    </location>
</feature>
<keyword evidence="8" id="KW-1133">Transmembrane helix</keyword>
<keyword evidence="3 5" id="KW-0862">Zinc</keyword>
<feature type="region of interest" description="Disordered" evidence="7">
    <location>
        <begin position="2599"/>
        <end position="2619"/>
    </location>
</feature>
<feature type="compositionally biased region" description="Pro residues" evidence="7">
    <location>
        <begin position="41"/>
        <end position="50"/>
    </location>
</feature>
<keyword evidence="1 5" id="KW-0479">Metal-binding</keyword>
<dbReference type="OrthoDB" id="312601at2759"/>
<dbReference type="SUPFAM" id="SSF46565">
    <property type="entry name" value="Chaperone J-domain"/>
    <property type="match status" value="1"/>
</dbReference>
<evidence type="ECO:0000256" key="6">
    <source>
        <dbReference type="SAM" id="Coils"/>
    </source>
</evidence>
<dbReference type="PANTHER" id="PTHR24216:SF65">
    <property type="entry name" value="PAXILLIN-LIKE PROTEIN 1"/>
    <property type="match status" value="1"/>
</dbReference>
<feature type="region of interest" description="Disordered" evidence="7">
    <location>
        <begin position="938"/>
        <end position="972"/>
    </location>
</feature>
<feature type="domain" description="C3H1-type" evidence="11">
    <location>
        <begin position="869"/>
        <end position="896"/>
    </location>
</feature>
<evidence type="ECO:0000256" key="7">
    <source>
        <dbReference type="SAM" id="MobiDB-lite"/>
    </source>
</evidence>
<dbReference type="Gene3D" id="1.10.150.130">
    <property type="match status" value="1"/>
</dbReference>
<dbReference type="PROSITE" id="PS50103">
    <property type="entry name" value="ZF_C3H1"/>
    <property type="match status" value="1"/>
</dbReference>
<keyword evidence="2 5" id="KW-0863">Zinc-finger</keyword>
<evidence type="ECO:0000259" key="10">
    <source>
        <dbReference type="PROSITE" id="PS50076"/>
    </source>
</evidence>
<dbReference type="EMBL" id="LSRX01000124">
    <property type="protein sequence ID" value="OLQ08125.1"/>
    <property type="molecule type" value="Genomic_DNA"/>
</dbReference>